<proteinExistence type="predicted"/>
<dbReference type="RefSeq" id="WP_138169291.1">
    <property type="nucleotide sequence ID" value="NZ_VAWA01000002.1"/>
</dbReference>
<gene>
    <name evidence="2" type="ORF">FEF27_02780</name>
</gene>
<evidence type="ECO:0000313" key="2">
    <source>
        <dbReference type="EMBL" id="TLP79530.1"/>
    </source>
</evidence>
<evidence type="ECO:0000259" key="1">
    <source>
        <dbReference type="PROSITE" id="PS50011"/>
    </source>
</evidence>
<comment type="caution">
    <text evidence="2">The sequence shown here is derived from an EMBL/GenBank/DDBJ whole genome shotgun (WGS) entry which is preliminary data.</text>
</comment>
<dbReference type="GO" id="GO:0005737">
    <property type="term" value="C:cytoplasm"/>
    <property type="evidence" value="ECO:0007669"/>
    <property type="project" value="TreeGrafter"/>
</dbReference>
<dbReference type="InterPro" id="IPR000719">
    <property type="entry name" value="Prot_kinase_dom"/>
</dbReference>
<dbReference type="InterPro" id="IPR053235">
    <property type="entry name" value="Ser_Thr_kinase"/>
</dbReference>
<reference evidence="2 3" key="1">
    <citation type="submission" date="2019-05" db="EMBL/GenBank/DDBJ databases">
        <title>Nesterenkonia sp. GY239, isolated from the Southern Atlantic Ocean.</title>
        <authorList>
            <person name="Zhang G."/>
        </authorList>
    </citation>
    <scope>NUCLEOTIDE SEQUENCE [LARGE SCALE GENOMIC DNA]</scope>
    <source>
        <strain evidence="2 3">GY239</strain>
    </source>
</reference>
<dbReference type="SUPFAM" id="SSF56112">
    <property type="entry name" value="Protein kinase-like (PK-like)"/>
    <property type="match status" value="1"/>
</dbReference>
<dbReference type="GO" id="GO:0005524">
    <property type="term" value="F:ATP binding"/>
    <property type="evidence" value="ECO:0007669"/>
    <property type="project" value="InterPro"/>
</dbReference>
<keyword evidence="3" id="KW-1185">Reference proteome</keyword>
<sequence length="351" mass="37406">MCIAYAYPRLDKAHYRLPPLLWITSAVPANSVHSEEMHHDLTPGWTSHTAPIPPRVAGMVTERLLGIGGRSAVWLVQCRLPSASAIIWAGPNPPDRLALKVPLSTGRSSPPLRSAQRELEAMLPLVHEFMVRPWGLVTTAENQTALLLEACTAGSLGQLRRSAGPLSPGQCVTALTPVAQALAHLHERGAAHGDVTAANILLTPEGRPALGDLGDAVLLGMDAAYGTAEDDVRALGSVAWGCLTGREPEPAPRRVPLQSLVPGAGDELTELLEASLSPHPADRPLAGEFAAELYSAVRADPLDLLPAVDDATLAELPTVLTGSGTGRNGERFAGRVADLWHRVRRCLRRRR</sequence>
<dbReference type="Proteomes" id="UP000306544">
    <property type="component" value="Unassembled WGS sequence"/>
</dbReference>
<protein>
    <recommendedName>
        <fullName evidence="1">Protein kinase domain-containing protein</fullName>
    </recommendedName>
</protein>
<dbReference type="EMBL" id="VAWA01000002">
    <property type="protein sequence ID" value="TLP79530.1"/>
    <property type="molecule type" value="Genomic_DNA"/>
</dbReference>
<dbReference type="Gene3D" id="1.10.510.10">
    <property type="entry name" value="Transferase(Phosphotransferase) domain 1"/>
    <property type="match status" value="1"/>
</dbReference>
<name>A0A5R9AM87_9MICC</name>
<dbReference type="OrthoDB" id="3778994at2"/>
<dbReference type="Pfam" id="PF00069">
    <property type="entry name" value="Pkinase"/>
    <property type="match status" value="1"/>
</dbReference>
<dbReference type="PANTHER" id="PTHR24361:SF613">
    <property type="entry name" value="NUCLEAR RECEPTOR-BINDING PROTEIN-RELATED"/>
    <property type="match status" value="1"/>
</dbReference>
<dbReference type="PANTHER" id="PTHR24361">
    <property type="entry name" value="MITOGEN-ACTIVATED KINASE KINASE KINASE"/>
    <property type="match status" value="1"/>
</dbReference>
<dbReference type="GO" id="GO:0004674">
    <property type="term" value="F:protein serine/threonine kinase activity"/>
    <property type="evidence" value="ECO:0007669"/>
    <property type="project" value="TreeGrafter"/>
</dbReference>
<dbReference type="InterPro" id="IPR011009">
    <property type="entry name" value="Kinase-like_dom_sf"/>
</dbReference>
<accession>A0A5R9AM87</accession>
<dbReference type="AlphaFoldDB" id="A0A5R9AM87"/>
<evidence type="ECO:0000313" key="3">
    <source>
        <dbReference type="Proteomes" id="UP000306544"/>
    </source>
</evidence>
<dbReference type="PROSITE" id="PS50011">
    <property type="entry name" value="PROTEIN_KINASE_DOM"/>
    <property type="match status" value="1"/>
</dbReference>
<feature type="domain" description="Protein kinase" evidence="1">
    <location>
        <begin position="59"/>
        <end position="297"/>
    </location>
</feature>
<organism evidence="2 3">
    <name type="scientific">Nesterenkonia sphaerica</name>
    <dbReference type="NCBI Taxonomy" id="1804988"/>
    <lineage>
        <taxon>Bacteria</taxon>
        <taxon>Bacillati</taxon>
        <taxon>Actinomycetota</taxon>
        <taxon>Actinomycetes</taxon>
        <taxon>Micrococcales</taxon>
        <taxon>Micrococcaceae</taxon>
        <taxon>Nesterenkonia</taxon>
    </lineage>
</organism>